<accession>A0ABS6MHA3</accession>
<evidence type="ECO:0000313" key="2">
    <source>
        <dbReference type="Proteomes" id="UP000704611"/>
    </source>
</evidence>
<reference evidence="1 2" key="1">
    <citation type="submission" date="2021-06" db="EMBL/GenBank/DDBJ databases">
        <title>Rheinheimera indica sp. nov., isolated from deep-sea sediment.</title>
        <authorList>
            <person name="Wang Z."/>
            <person name="Zhang X.-Y."/>
        </authorList>
    </citation>
    <scope>NUCLEOTIDE SEQUENCE [LARGE SCALE GENOMIC DNA]</scope>
    <source>
        <strain evidence="1 2">SM2107</strain>
    </source>
</reference>
<comment type="caution">
    <text evidence="1">The sequence shown here is derived from an EMBL/GenBank/DDBJ whole genome shotgun (WGS) entry which is preliminary data.</text>
</comment>
<evidence type="ECO:0000313" key="1">
    <source>
        <dbReference type="EMBL" id="MBV2128168.1"/>
    </source>
</evidence>
<name>A0ABS6MHA3_9GAMM</name>
<dbReference type="InterPro" id="IPR052404">
    <property type="entry name" value="SPP1-like_terminase"/>
</dbReference>
<organism evidence="1 2">
    <name type="scientific">Arsukibacterium indicum</name>
    <dbReference type="NCBI Taxonomy" id="2848612"/>
    <lineage>
        <taxon>Bacteria</taxon>
        <taxon>Pseudomonadati</taxon>
        <taxon>Pseudomonadota</taxon>
        <taxon>Gammaproteobacteria</taxon>
        <taxon>Chromatiales</taxon>
        <taxon>Chromatiaceae</taxon>
        <taxon>Arsukibacterium</taxon>
    </lineage>
</organism>
<keyword evidence="2" id="KW-1185">Reference proteome</keyword>
<dbReference type="EMBL" id="JAHRID010000001">
    <property type="protein sequence ID" value="MBV2128168.1"/>
    <property type="molecule type" value="Genomic_DNA"/>
</dbReference>
<dbReference type="PANTHER" id="PTHR41328">
    <property type="entry name" value="TERMINASE SMALL SUBUNIT-RELATED"/>
    <property type="match status" value="1"/>
</dbReference>
<dbReference type="Pfam" id="PF03592">
    <property type="entry name" value="Terminase_2"/>
    <property type="match status" value="1"/>
</dbReference>
<sequence>MAELKPYDNWTDKEKLFVHEYLVDQNKTAAAIRAGYSAKSAKDQGCKLSQKPHIKAWIDERIVDKCEELDITVERVLKEVAKMAFMDPRKFFNADGSLKDITQLDDDSAACLGGLDITTRTDENGIDHKLTKVKLTSKKDNLELLGKHLKMWTDKVEVSEVPLVEIDRTGKKTRDDE</sequence>
<dbReference type="Proteomes" id="UP000704611">
    <property type="component" value="Unassembled WGS sequence"/>
</dbReference>
<proteinExistence type="predicted"/>
<dbReference type="InterPro" id="IPR005335">
    <property type="entry name" value="Terminase_ssu"/>
</dbReference>
<dbReference type="RefSeq" id="WP_217667238.1">
    <property type="nucleotide sequence ID" value="NZ_JAHRID010000001.1"/>
</dbReference>
<dbReference type="PANTHER" id="PTHR41328:SF2">
    <property type="entry name" value="TERMINASE SMALL SUBUNIT"/>
    <property type="match status" value="1"/>
</dbReference>
<gene>
    <name evidence="1" type="ORF">KQY15_03540</name>
</gene>
<protein>
    <submittedName>
        <fullName evidence="1">Terminase small subunit</fullName>
    </submittedName>
</protein>